<dbReference type="EMBL" id="JACXVP010000006">
    <property type="protein sequence ID" value="KAG5599132.1"/>
    <property type="molecule type" value="Genomic_DNA"/>
</dbReference>
<evidence type="ECO:0000313" key="2">
    <source>
        <dbReference type="EMBL" id="KAG5599132.1"/>
    </source>
</evidence>
<organism evidence="2 3">
    <name type="scientific">Solanum commersonii</name>
    <name type="common">Commerson's wild potato</name>
    <name type="synonym">Commerson's nightshade</name>
    <dbReference type="NCBI Taxonomy" id="4109"/>
    <lineage>
        <taxon>Eukaryota</taxon>
        <taxon>Viridiplantae</taxon>
        <taxon>Streptophyta</taxon>
        <taxon>Embryophyta</taxon>
        <taxon>Tracheophyta</taxon>
        <taxon>Spermatophyta</taxon>
        <taxon>Magnoliopsida</taxon>
        <taxon>eudicotyledons</taxon>
        <taxon>Gunneridae</taxon>
        <taxon>Pentapetalae</taxon>
        <taxon>asterids</taxon>
        <taxon>lamiids</taxon>
        <taxon>Solanales</taxon>
        <taxon>Solanaceae</taxon>
        <taxon>Solanoideae</taxon>
        <taxon>Solaneae</taxon>
        <taxon>Solanum</taxon>
    </lineage>
</organism>
<dbReference type="AlphaFoldDB" id="A0A9J5YIV7"/>
<proteinExistence type="predicted"/>
<name>A0A9J5YIV7_SOLCO</name>
<comment type="caution">
    <text evidence="2">The sequence shown here is derived from an EMBL/GenBank/DDBJ whole genome shotgun (WGS) entry which is preliminary data.</text>
</comment>
<dbReference type="Proteomes" id="UP000824120">
    <property type="component" value="Chromosome 6"/>
</dbReference>
<sequence>MANKEDVNAASTTNVRLDGGKKKCKGKKNQKSNEEILLDPTPSEELTSHPPSTTEESDDKLGDEAIDVTAEEEWVTWVEVARQAVEILGRRMNVADGNGGNFIIESVGPLTGGGWLLIDFNIC</sequence>
<keyword evidence="3" id="KW-1185">Reference proteome</keyword>
<evidence type="ECO:0000313" key="3">
    <source>
        <dbReference type="Proteomes" id="UP000824120"/>
    </source>
</evidence>
<reference evidence="2 3" key="1">
    <citation type="submission" date="2020-09" db="EMBL/GenBank/DDBJ databases">
        <title>De no assembly of potato wild relative species, Solanum commersonii.</title>
        <authorList>
            <person name="Cho K."/>
        </authorList>
    </citation>
    <scope>NUCLEOTIDE SEQUENCE [LARGE SCALE GENOMIC DNA]</scope>
    <source>
        <strain evidence="2">LZ3.2</strain>
        <tissue evidence="2">Leaf</tissue>
    </source>
</reference>
<protein>
    <submittedName>
        <fullName evidence="2">Uncharacterized protein</fullName>
    </submittedName>
</protein>
<gene>
    <name evidence="2" type="ORF">H5410_030502</name>
</gene>
<evidence type="ECO:0000256" key="1">
    <source>
        <dbReference type="SAM" id="MobiDB-lite"/>
    </source>
</evidence>
<feature type="region of interest" description="Disordered" evidence="1">
    <location>
        <begin position="1"/>
        <end position="64"/>
    </location>
</feature>
<accession>A0A9J5YIV7</accession>